<dbReference type="PANTHER" id="PTHR31157:SF1">
    <property type="entry name" value="SCP DOMAIN-CONTAINING PROTEIN"/>
    <property type="match status" value="1"/>
</dbReference>
<comment type="caution">
    <text evidence="2">The sequence shown here is derived from an EMBL/GenBank/DDBJ whole genome shotgun (WGS) entry which is preliminary data.</text>
</comment>
<evidence type="ECO:0000313" key="2">
    <source>
        <dbReference type="EMBL" id="RKQ86845.1"/>
    </source>
</evidence>
<dbReference type="Pfam" id="PF00188">
    <property type="entry name" value="CAP"/>
    <property type="match status" value="1"/>
</dbReference>
<evidence type="ECO:0000259" key="1">
    <source>
        <dbReference type="Pfam" id="PF00188"/>
    </source>
</evidence>
<proteinExistence type="predicted"/>
<accession>A0A660L0H7</accession>
<protein>
    <submittedName>
        <fullName evidence="2">Cysteine-rich secretory protein family protein</fullName>
    </submittedName>
</protein>
<name>A0A660L0H7_9ACTN</name>
<dbReference type="SUPFAM" id="SSF55797">
    <property type="entry name" value="PR-1-like"/>
    <property type="match status" value="1"/>
</dbReference>
<dbReference type="InterPro" id="IPR035940">
    <property type="entry name" value="CAP_sf"/>
</dbReference>
<dbReference type="OrthoDB" id="68195at2"/>
<evidence type="ECO:0000313" key="3">
    <source>
        <dbReference type="Proteomes" id="UP000278962"/>
    </source>
</evidence>
<sequence length="162" mass="17138">MLARVAAVVMAAAVVAVPAVSSARPRCRGDVAAVICAINVQRSAHGLRLVRGDRSLAAIARSHSVAMVARRRFAHGDFGARVARTAWARGRRSWAAGETLAWGTGELATPVATVAAWMASAEHREILLDPRFRVVGVGRAFGVPVPDLSDHDGRTYTADFGT</sequence>
<dbReference type="RefSeq" id="WP_121254926.1">
    <property type="nucleotide sequence ID" value="NZ_RBIL01000002.1"/>
</dbReference>
<dbReference type="PANTHER" id="PTHR31157">
    <property type="entry name" value="SCP DOMAIN-CONTAINING PROTEIN"/>
    <property type="match status" value="1"/>
</dbReference>
<gene>
    <name evidence="2" type="ORF">C8N24_4860</name>
</gene>
<dbReference type="CDD" id="cd05379">
    <property type="entry name" value="CAP_bacterial"/>
    <property type="match status" value="1"/>
</dbReference>
<organism evidence="2 3">
    <name type="scientific">Solirubrobacter pauli</name>
    <dbReference type="NCBI Taxonomy" id="166793"/>
    <lineage>
        <taxon>Bacteria</taxon>
        <taxon>Bacillati</taxon>
        <taxon>Actinomycetota</taxon>
        <taxon>Thermoleophilia</taxon>
        <taxon>Solirubrobacterales</taxon>
        <taxon>Solirubrobacteraceae</taxon>
        <taxon>Solirubrobacter</taxon>
    </lineage>
</organism>
<dbReference type="Gene3D" id="3.40.33.10">
    <property type="entry name" value="CAP"/>
    <property type="match status" value="1"/>
</dbReference>
<dbReference type="Proteomes" id="UP000278962">
    <property type="component" value="Unassembled WGS sequence"/>
</dbReference>
<keyword evidence="3" id="KW-1185">Reference proteome</keyword>
<feature type="domain" description="SCP" evidence="1">
    <location>
        <begin position="37"/>
        <end position="140"/>
    </location>
</feature>
<dbReference type="InterPro" id="IPR014044">
    <property type="entry name" value="CAP_dom"/>
</dbReference>
<reference evidence="2 3" key="1">
    <citation type="submission" date="2018-10" db="EMBL/GenBank/DDBJ databases">
        <title>Genomic Encyclopedia of Archaeal and Bacterial Type Strains, Phase II (KMG-II): from individual species to whole genera.</title>
        <authorList>
            <person name="Goeker M."/>
        </authorList>
    </citation>
    <scope>NUCLEOTIDE SEQUENCE [LARGE SCALE GENOMIC DNA]</scope>
    <source>
        <strain evidence="2 3">DSM 14954</strain>
    </source>
</reference>
<dbReference type="EMBL" id="RBIL01000002">
    <property type="protein sequence ID" value="RKQ86845.1"/>
    <property type="molecule type" value="Genomic_DNA"/>
</dbReference>
<dbReference type="AlphaFoldDB" id="A0A660L0H7"/>